<dbReference type="PANTHER" id="PTHR33362:SF5">
    <property type="entry name" value="C4-DICARBOXYLATE TRAP TRANSPORTER LARGE PERMEASE PROTEIN DCTM"/>
    <property type="match status" value="1"/>
</dbReference>
<feature type="domain" description="TRAP C4-dicarboxylate transport system permease DctM subunit" evidence="8">
    <location>
        <begin position="13"/>
        <end position="424"/>
    </location>
</feature>
<feature type="transmembrane region" description="Helical" evidence="7">
    <location>
        <begin position="249"/>
        <end position="267"/>
    </location>
</feature>
<organism evidence="9">
    <name type="scientific">uncultured delta proteobacterium</name>
    <dbReference type="NCBI Taxonomy" id="34034"/>
    <lineage>
        <taxon>Bacteria</taxon>
        <taxon>Deltaproteobacteria</taxon>
        <taxon>environmental samples</taxon>
    </lineage>
</organism>
<keyword evidence="4 7" id="KW-0812">Transmembrane</keyword>
<dbReference type="AlphaFoldDB" id="A0A212JTJ1"/>
<dbReference type="InterPro" id="IPR004681">
    <property type="entry name" value="TRAP_DctM"/>
</dbReference>
<reference evidence="9" key="1">
    <citation type="submission" date="2016-04" db="EMBL/GenBank/DDBJ databases">
        <authorList>
            <person name="Evans L.H."/>
            <person name="Alamgir A."/>
            <person name="Owens N."/>
            <person name="Weber N.D."/>
            <person name="Virtaneva K."/>
            <person name="Barbian K."/>
            <person name="Babar A."/>
            <person name="Rosenke K."/>
        </authorList>
    </citation>
    <scope>NUCLEOTIDE SEQUENCE</scope>
    <source>
        <strain evidence="9">86</strain>
    </source>
</reference>
<feature type="transmembrane region" description="Helical" evidence="7">
    <location>
        <begin position="12"/>
        <end position="38"/>
    </location>
</feature>
<feature type="transmembrane region" description="Helical" evidence="7">
    <location>
        <begin position="58"/>
        <end position="77"/>
    </location>
</feature>
<protein>
    <submittedName>
        <fullName evidence="9">TRAP dicarboxylate transporter, DctM subunit</fullName>
    </submittedName>
</protein>
<name>A0A212JTJ1_9DELT</name>
<dbReference type="GO" id="GO:0005886">
    <property type="term" value="C:plasma membrane"/>
    <property type="evidence" value="ECO:0007669"/>
    <property type="project" value="UniProtKB-SubCell"/>
</dbReference>
<dbReference type="PANTHER" id="PTHR33362">
    <property type="entry name" value="SIALIC ACID TRAP TRANSPORTER PERMEASE PROTEIN SIAT-RELATED"/>
    <property type="match status" value="1"/>
</dbReference>
<dbReference type="NCBIfam" id="TIGR00786">
    <property type="entry name" value="dctM"/>
    <property type="match status" value="1"/>
</dbReference>
<evidence type="ECO:0000256" key="2">
    <source>
        <dbReference type="ARBA" id="ARBA00022475"/>
    </source>
</evidence>
<keyword evidence="6 7" id="KW-0472">Membrane</keyword>
<evidence type="ECO:0000259" key="8">
    <source>
        <dbReference type="Pfam" id="PF06808"/>
    </source>
</evidence>
<dbReference type="Pfam" id="PF06808">
    <property type="entry name" value="DctM"/>
    <property type="match status" value="1"/>
</dbReference>
<feature type="transmembrane region" description="Helical" evidence="7">
    <location>
        <begin position="321"/>
        <end position="351"/>
    </location>
</feature>
<dbReference type="InterPro" id="IPR010656">
    <property type="entry name" value="DctM"/>
</dbReference>
<keyword evidence="3" id="KW-0997">Cell inner membrane</keyword>
<proteinExistence type="predicted"/>
<feature type="transmembrane region" description="Helical" evidence="7">
    <location>
        <begin position="404"/>
        <end position="428"/>
    </location>
</feature>
<comment type="subcellular location">
    <subcellularLocation>
        <location evidence="1">Cell inner membrane</location>
        <topology evidence="1">Multi-pass membrane protein</topology>
    </subcellularLocation>
</comment>
<evidence type="ECO:0000256" key="5">
    <source>
        <dbReference type="ARBA" id="ARBA00022989"/>
    </source>
</evidence>
<sequence length="433" mass="45255">MTPSLLVLASIVLLLACICFFRIPIGMLLTALGFFGYALLDGTDTAVAMLGNEFWSTFSNAGLTVVPLFVFMGQLCFHSGLSGRLYQAIASWIGHLRGGVAAATLVACGGFSAICGSNTATAATMSVVSLPEMQKRHYHPAFAAGVVATGTTLGAVIPPSVVAIVLGIQTGLSIRKLFVGGILPGLVLLGLFLLTVAWVGKNKPLLAPAGERMSMAERIRTLPGLFEALFLFALVVGGLSAGAFTPTEAGAAGSVLALVIGIARRGLSCRKLAKAVFETMNVSAMIFLLLAGAGCYGKFLAVSRTPFMVAEWVQSLQVAPAVVLALIFFVYLVGGMIMDALALLLITLPIFFPLVERLGYDPLWFSLVLLVVTTLGAITPPVGASAYVVASMGKISLGSVFRGTLFFIPAFFVCLGVMTAFPGLVMLLPDMVQ</sequence>
<gene>
    <name evidence="9" type="ORF">KL86DPRO_20031</name>
</gene>
<evidence type="ECO:0000256" key="1">
    <source>
        <dbReference type="ARBA" id="ARBA00004429"/>
    </source>
</evidence>
<feature type="transmembrane region" description="Helical" evidence="7">
    <location>
        <begin position="178"/>
        <end position="200"/>
    </location>
</feature>
<feature type="transmembrane region" description="Helical" evidence="7">
    <location>
        <begin position="279"/>
        <end position="301"/>
    </location>
</feature>
<evidence type="ECO:0000256" key="4">
    <source>
        <dbReference type="ARBA" id="ARBA00022692"/>
    </source>
</evidence>
<dbReference type="PIRSF" id="PIRSF006066">
    <property type="entry name" value="HI0050"/>
    <property type="match status" value="1"/>
</dbReference>
<evidence type="ECO:0000256" key="3">
    <source>
        <dbReference type="ARBA" id="ARBA00022519"/>
    </source>
</evidence>
<keyword evidence="2" id="KW-1003">Cell membrane</keyword>
<evidence type="ECO:0000256" key="6">
    <source>
        <dbReference type="ARBA" id="ARBA00023136"/>
    </source>
</evidence>
<dbReference type="EMBL" id="FLUQ01000002">
    <property type="protein sequence ID" value="SBW02781.1"/>
    <property type="molecule type" value="Genomic_DNA"/>
</dbReference>
<dbReference type="GO" id="GO:0022857">
    <property type="term" value="F:transmembrane transporter activity"/>
    <property type="evidence" value="ECO:0007669"/>
    <property type="project" value="TreeGrafter"/>
</dbReference>
<feature type="transmembrane region" description="Helical" evidence="7">
    <location>
        <begin position="363"/>
        <end position="384"/>
    </location>
</feature>
<feature type="transmembrane region" description="Helical" evidence="7">
    <location>
        <begin position="141"/>
        <end position="166"/>
    </location>
</feature>
<accession>A0A212JTJ1</accession>
<keyword evidence="5 7" id="KW-1133">Transmembrane helix</keyword>
<evidence type="ECO:0000313" key="9">
    <source>
        <dbReference type="EMBL" id="SBW02781.1"/>
    </source>
</evidence>
<feature type="transmembrane region" description="Helical" evidence="7">
    <location>
        <begin position="221"/>
        <end position="243"/>
    </location>
</feature>
<evidence type="ECO:0000256" key="7">
    <source>
        <dbReference type="SAM" id="Phobius"/>
    </source>
</evidence>